<keyword evidence="4" id="KW-1185">Reference proteome</keyword>
<dbReference type="EMBL" id="SGWQ01000010">
    <property type="protein sequence ID" value="RZS34109.1"/>
    <property type="molecule type" value="Genomic_DNA"/>
</dbReference>
<feature type="compositionally biased region" description="Pro residues" evidence="1">
    <location>
        <begin position="204"/>
        <end position="222"/>
    </location>
</feature>
<protein>
    <recommendedName>
        <fullName evidence="2">DUF6801 domain-containing protein</fullName>
    </recommendedName>
</protein>
<accession>A0A4Q7KG99</accession>
<dbReference type="Proteomes" id="UP000294257">
    <property type="component" value="Unassembled WGS sequence"/>
</dbReference>
<name>A0A4Q7KG99_9PSEU</name>
<evidence type="ECO:0000313" key="3">
    <source>
        <dbReference type="EMBL" id="RZS34109.1"/>
    </source>
</evidence>
<feature type="domain" description="DUF6801" evidence="2">
    <location>
        <begin position="49"/>
        <end position="185"/>
    </location>
</feature>
<dbReference type="OrthoDB" id="3821392at2"/>
<organism evidence="3 4">
    <name type="scientific">Herbihabitans rhizosphaerae</name>
    <dbReference type="NCBI Taxonomy" id="1872711"/>
    <lineage>
        <taxon>Bacteria</taxon>
        <taxon>Bacillati</taxon>
        <taxon>Actinomycetota</taxon>
        <taxon>Actinomycetes</taxon>
        <taxon>Pseudonocardiales</taxon>
        <taxon>Pseudonocardiaceae</taxon>
        <taxon>Herbihabitans</taxon>
    </lineage>
</organism>
<dbReference type="Pfam" id="PF20611">
    <property type="entry name" value="DUF6801"/>
    <property type="match status" value="1"/>
</dbReference>
<evidence type="ECO:0000313" key="4">
    <source>
        <dbReference type="Proteomes" id="UP000294257"/>
    </source>
</evidence>
<evidence type="ECO:0000259" key="2">
    <source>
        <dbReference type="Pfam" id="PF20611"/>
    </source>
</evidence>
<sequence length="435" mass="44397">MRLHRWSPAARRAVVLVALGVATVVVAALLSGTSPAVAGQVSKAATGRCTLPSGSAVDVPAEVTATFPPTAAPGSRVSINDLAVAVTVPDTAVATLRDGGARSLDASVEAALNVKQNGSSKRIPVTGLSAKDTALPAQGQLKLPLRGTLEQIEIGSAGDVSVELAGITLAMTVHYGQSDAQVSCEAQNAAGELARIAVAAQGQPAPPPQQPGQQLAPPPVAAAPPQTRIGGCPPDPIPLVAAKFRVDGVSRMAKLGSDITVGPGEFVACNYTDPNDFQKVKIDGEIALPDSRGYFVLFRFMPSTSTVSFRPDGRAAGTGAVVLNPPPGSSPDNLYIDATVTVKLFIQLSDVRQDGLPLNVGSNCRTVVPASITMKGLVAMPTNGTPGAKSEMTATYEIPPTRGCGVTEPLDPLLTGIMSGPGNTLKTTLTYLGPP</sequence>
<dbReference type="AlphaFoldDB" id="A0A4Q7KG99"/>
<gene>
    <name evidence="3" type="ORF">EV193_110261</name>
</gene>
<dbReference type="RefSeq" id="WP_130347510.1">
    <property type="nucleotide sequence ID" value="NZ_SGWQ01000010.1"/>
</dbReference>
<reference evidence="3 4" key="1">
    <citation type="submission" date="2019-02" db="EMBL/GenBank/DDBJ databases">
        <title>Genomic Encyclopedia of Type Strains, Phase IV (KMG-IV): sequencing the most valuable type-strain genomes for metagenomic binning, comparative biology and taxonomic classification.</title>
        <authorList>
            <person name="Goeker M."/>
        </authorList>
    </citation>
    <scope>NUCLEOTIDE SEQUENCE [LARGE SCALE GENOMIC DNA]</scope>
    <source>
        <strain evidence="3 4">DSM 101727</strain>
    </source>
</reference>
<proteinExistence type="predicted"/>
<feature type="region of interest" description="Disordered" evidence="1">
    <location>
        <begin position="201"/>
        <end position="224"/>
    </location>
</feature>
<evidence type="ECO:0000256" key="1">
    <source>
        <dbReference type="SAM" id="MobiDB-lite"/>
    </source>
</evidence>
<dbReference type="InterPro" id="IPR046542">
    <property type="entry name" value="DUF6801"/>
</dbReference>
<comment type="caution">
    <text evidence="3">The sequence shown here is derived from an EMBL/GenBank/DDBJ whole genome shotgun (WGS) entry which is preliminary data.</text>
</comment>